<feature type="active site" description="Nucleophile" evidence="8">
    <location>
        <position position="30"/>
    </location>
</feature>
<dbReference type="InterPro" id="IPR017937">
    <property type="entry name" value="Thioredoxin_CS"/>
</dbReference>
<evidence type="ECO:0000256" key="2">
    <source>
        <dbReference type="ARBA" id="ARBA00022448"/>
    </source>
</evidence>
<dbReference type="Gene3D" id="3.40.30.10">
    <property type="entry name" value="Glutaredoxin"/>
    <property type="match status" value="1"/>
</dbReference>
<dbReference type="PIRSF" id="PIRSF000077">
    <property type="entry name" value="Thioredoxin"/>
    <property type="match status" value="1"/>
</dbReference>
<evidence type="ECO:0000256" key="4">
    <source>
        <dbReference type="ARBA" id="ARBA00023157"/>
    </source>
</evidence>
<dbReference type="GO" id="GO:0015035">
    <property type="term" value="F:protein-disulfide reductase activity"/>
    <property type="evidence" value="ECO:0007669"/>
    <property type="project" value="UniProtKB-UniRule"/>
</dbReference>
<evidence type="ECO:0000256" key="5">
    <source>
        <dbReference type="ARBA" id="ARBA00023284"/>
    </source>
</evidence>
<keyword evidence="3" id="KW-0249">Electron transport</keyword>
<protein>
    <recommendedName>
        <fullName evidence="6 7">Thioredoxin</fullName>
    </recommendedName>
</protein>
<dbReference type="PRINTS" id="PR00421">
    <property type="entry name" value="THIOREDOXIN"/>
</dbReference>
<evidence type="ECO:0000256" key="9">
    <source>
        <dbReference type="PIRSR" id="PIRSR000077-4"/>
    </source>
</evidence>
<feature type="active site" description="Nucleophile" evidence="8">
    <location>
        <position position="33"/>
    </location>
</feature>
<proteinExistence type="inferred from homology"/>
<comment type="caution">
    <text evidence="11">The sequence shown here is derived from an EMBL/GenBank/DDBJ whole genome shotgun (WGS) entry which is preliminary data.</text>
</comment>
<evidence type="ECO:0000313" key="12">
    <source>
        <dbReference type="Proteomes" id="UP000634206"/>
    </source>
</evidence>
<reference evidence="11" key="1">
    <citation type="submission" date="2021-01" db="EMBL/GenBank/DDBJ databases">
        <title>Modified the classification status of verrucomicrobia.</title>
        <authorList>
            <person name="Feng X."/>
        </authorList>
    </citation>
    <scope>NUCLEOTIDE SEQUENCE</scope>
    <source>
        <strain evidence="11">5K15</strain>
    </source>
</reference>
<dbReference type="RefSeq" id="WP_309488947.1">
    <property type="nucleotide sequence ID" value="NZ_JAENIG010000002.1"/>
</dbReference>
<dbReference type="PANTHER" id="PTHR45663:SF11">
    <property type="entry name" value="GEO12009P1"/>
    <property type="match status" value="1"/>
</dbReference>
<feature type="site" description="Contributes to redox potential value" evidence="8">
    <location>
        <position position="31"/>
    </location>
</feature>
<dbReference type="Pfam" id="PF00085">
    <property type="entry name" value="Thioredoxin"/>
    <property type="match status" value="1"/>
</dbReference>
<keyword evidence="4 9" id="KW-1015">Disulfide bond</keyword>
<dbReference type="PANTHER" id="PTHR45663">
    <property type="entry name" value="GEO12009P1"/>
    <property type="match status" value="1"/>
</dbReference>
<evidence type="ECO:0000256" key="1">
    <source>
        <dbReference type="ARBA" id="ARBA00008987"/>
    </source>
</evidence>
<keyword evidence="2" id="KW-0813">Transport</keyword>
<dbReference type="AlphaFoldDB" id="A0AAE2SC77"/>
<evidence type="ECO:0000256" key="7">
    <source>
        <dbReference type="PIRNR" id="PIRNR000077"/>
    </source>
</evidence>
<accession>A0AAE2SC77</accession>
<feature type="domain" description="Thioredoxin" evidence="10">
    <location>
        <begin position="1"/>
        <end position="106"/>
    </location>
</feature>
<dbReference type="GO" id="GO:0045454">
    <property type="term" value="P:cell redox homeostasis"/>
    <property type="evidence" value="ECO:0007669"/>
    <property type="project" value="TreeGrafter"/>
</dbReference>
<evidence type="ECO:0000259" key="10">
    <source>
        <dbReference type="PROSITE" id="PS51352"/>
    </source>
</evidence>
<feature type="site" description="Deprotonates C-terminal active site Cys" evidence="8">
    <location>
        <position position="24"/>
    </location>
</feature>
<gene>
    <name evidence="11" type="primary">trxA</name>
    <name evidence="11" type="ORF">JIN83_05200</name>
</gene>
<dbReference type="Proteomes" id="UP000634206">
    <property type="component" value="Unassembled WGS sequence"/>
</dbReference>
<dbReference type="EMBL" id="JAENIG010000002">
    <property type="protein sequence ID" value="MBK1854342.1"/>
    <property type="molecule type" value="Genomic_DNA"/>
</dbReference>
<keyword evidence="12" id="KW-1185">Reference proteome</keyword>
<dbReference type="InterPro" id="IPR005746">
    <property type="entry name" value="Thioredoxin"/>
</dbReference>
<dbReference type="CDD" id="cd02947">
    <property type="entry name" value="TRX_family"/>
    <property type="match status" value="1"/>
</dbReference>
<dbReference type="FunFam" id="3.40.30.10:FF:000001">
    <property type="entry name" value="Thioredoxin"/>
    <property type="match status" value="1"/>
</dbReference>
<dbReference type="PROSITE" id="PS00194">
    <property type="entry name" value="THIOREDOXIN_1"/>
    <property type="match status" value="1"/>
</dbReference>
<evidence type="ECO:0000256" key="6">
    <source>
        <dbReference type="NCBIfam" id="TIGR01068"/>
    </source>
</evidence>
<keyword evidence="5 9" id="KW-0676">Redox-active center</keyword>
<dbReference type="InterPro" id="IPR013766">
    <property type="entry name" value="Thioredoxin_domain"/>
</dbReference>
<dbReference type="InterPro" id="IPR036249">
    <property type="entry name" value="Thioredoxin-like_sf"/>
</dbReference>
<name>A0AAE2SC77_9BACT</name>
<feature type="site" description="Contributes to redox potential value" evidence="8">
    <location>
        <position position="32"/>
    </location>
</feature>
<dbReference type="PROSITE" id="PS51352">
    <property type="entry name" value="THIOREDOXIN_2"/>
    <property type="match status" value="1"/>
</dbReference>
<sequence>MANAYNEANFEAEVLKSDKPVLVDFWAEWCGPCKMISPLIDQLAEAVEGTANVGKVEVDTNQALAAKYGVRSIPCLLFFKDGEVKETITGANVTLDQLKSTLEGLA</sequence>
<dbReference type="GO" id="GO:0005829">
    <property type="term" value="C:cytosol"/>
    <property type="evidence" value="ECO:0007669"/>
    <property type="project" value="TreeGrafter"/>
</dbReference>
<evidence type="ECO:0000256" key="8">
    <source>
        <dbReference type="PIRSR" id="PIRSR000077-1"/>
    </source>
</evidence>
<evidence type="ECO:0000313" key="11">
    <source>
        <dbReference type="EMBL" id="MBK1854342.1"/>
    </source>
</evidence>
<feature type="disulfide bond" description="Redox-active" evidence="9">
    <location>
        <begin position="30"/>
        <end position="33"/>
    </location>
</feature>
<comment type="similarity">
    <text evidence="1 7">Belongs to the thioredoxin family.</text>
</comment>
<evidence type="ECO:0000256" key="3">
    <source>
        <dbReference type="ARBA" id="ARBA00022982"/>
    </source>
</evidence>
<organism evidence="11 12">
    <name type="scientific">Oceaniferula flava</name>
    <dbReference type="NCBI Taxonomy" id="2800421"/>
    <lineage>
        <taxon>Bacteria</taxon>
        <taxon>Pseudomonadati</taxon>
        <taxon>Verrucomicrobiota</taxon>
        <taxon>Verrucomicrobiia</taxon>
        <taxon>Verrucomicrobiales</taxon>
        <taxon>Verrucomicrobiaceae</taxon>
        <taxon>Oceaniferula</taxon>
    </lineage>
</organism>
<dbReference type="SUPFAM" id="SSF52833">
    <property type="entry name" value="Thioredoxin-like"/>
    <property type="match status" value="1"/>
</dbReference>
<dbReference type="NCBIfam" id="TIGR01068">
    <property type="entry name" value="thioredoxin"/>
    <property type="match status" value="1"/>
</dbReference>